<sequence length="148" mass="15285">MTQHAPSTPGTEVSASVPGATLAPSTPSTGLFGYVGSWLGLCGRAAPTAPPVNPNAPADTPATGMRFSGTVYCVVPTAHLTPLPYDNGELWYGILVGKFVGVTQNQGLALGAVAGISRNSMKSYKSQTQALDVFNHALDLGIVEIRPF</sequence>
<evidence type="ECO:0000313" key="3">
    <source>
        <dbReference type="Proteomes" id="UP001215280"/>
    </source>
</evidence>
<dbReference type="AlphaFoldDB" id="A0AAD7HCG3"/>
<dbReference type="EMBL" id="JARJLG010000324">
    <property type="protein sequence ID" value="KAJ7717079.1"/>
    <property type="molecule type" value="Genomic_DNA"/>
</dbReference>
<feature type="compositionally biased region" description="Polar residues" evidence="1">
    <location>
        <begin position="1"/>
        <end position="14"/>
    </location>
</feature>
<comment type="caution">
    <text evidence="2">The sequence shown here is derived from an EMBL/GenBank/DDBJ whole genome shotgun (WGS) entry which is preliminary data.</text>
</comment>
<organism evidence="2 3">
    <name type="scientific">Mycena maculata</name>
    <dbReference type="NCBI Taxonomy" id="230809"/>
    <lineage>
        <taxon>Eukaryota</taxon>
        <taxon>Fungi</taxon>
        <taxon>Dikarya</taxon>
        <taxon>Basidiomycota</taxon>
        <taxon>Agaricomycotina</taxon>
        <taxon>Agaricomycetes</taxon>
        <taxon>Agaricomycetidae</taxon>
        <taxon>Agaricales</taxon>
        <taxon>Marasmiineae</taxon>
        <taxon>Mycenaceae</taxon>
        <taxon>Mycena</taxon>
    </lineage>
</organism>
<keyword evidence="3" id="KW-1185">Reference proteome</keyword>
<proteinExistence type="predicted"/>
<gene>
    <name evidence="2" type="ORF">DFH07DRAFT_973743</name>
</gene>
<accession>A0AAD7HCG3</accession>
<evidence type="ECO:0000256" key="1">
    <source>
        <dbReference type="SAM" id="MobiDB-lite"/>
    </source>
</evidence>
<name>A0AAD7HCG3_9AGAR</name>
<dbReference type="Proteomes" id="UP001215280">
    <property type="component" value="Unassembled WGS sequence"/>
</dbReference>
<feature type="region of interest" description="Disordered" evidence="1">
    <location>
        <begin position="1"/>
        <end position="20"/>
    </location>
</feature>
<evidence type="ECO:0000313" key="2">
    <source>
        <dbReference type="EMBL" id="KAJ7717079.1"/>
    </source>
</evidence>
<protein>
    <submittedName>
        <fullName evidence="2">Uncharacterized protein</fullName>
    </submittedName>
</protein>
<reference evidence="2" key="1">
    <citation type="submission" date="2023-03" db="EMBL/GenBank/DDBJ databases">
        <title>Massive genome expansion in bonnet fungi (Mycena s.s.) driven by repeated elements and novel gene families across ecological guilds.</title>
        <authorList>
            <consortium name="Lawrence Berkeley National Laboratory"/>
            <person name="Harder C.B."/>
            <person name="Miyauchi S."/>
            <person name="Viragh M."/>
            <person name="Kuo A."/>
            <person name="Thoen E."/>
            <person name="Andreopoulos B."/>
            <person name="Lu D."/>
            <person name="Skrede I."/>
            <person name="Drula E."/>
            <person name="Henrissat B."/>
            <person name="Morin E."/>
            <person name="Kohler A."/>
            <person name="Barry K."/>
            <person name="LaButti K."/>
            <person name="Morin E."/>
            <person name="Salamov A."/>
            <person name="Lipzen A."/>
            <person name="Mereny Z."/>
            <person name="Hegedus B."/>
            <person name="Baldrian P."/>
            <person name="Stursova M."/>
            <person name="Weitz H."/>
            <person name="Taylor A."/>
            <person name="Grigoriev I.V."/>
            <person name="Nagy L.G."/>
            <person name="Martin F."/>
            <person name="Kauserud H."/>
        </authorList>
    </citation>
    <scope>NUCLEOTIDE SEQUENCE</scope>
    <source>
        <strain evidence="2">CBHHK188m</strain>
    </source>
</reference>